<dbReference type="AlphaFoldDB" id="A0AAU9U6K0"/>
<gene>
    <name evidence="3" type="ORF">EEDITHA_LOCUS8191</name>
</gene>
<feature type="domain" description="Reverse transcriptase" evidence="2">
    <location>
        <begin position="756"/>
        <end position="1021"/>
    </location>
</feature>
<sequence>MEDITKILKSIQIDLAEQKKEMKEMETNITKNITKTINDNFKTIELKYDQLNKQLQTQENILDRIERHNRRKNLVFFGIEEGEKTYQELESKILYVISNMNIHCERNEIESVKRLGRKSEKPRPITVTFTTMGKKITLLQNKKNMKNSAIYFKEDYPLKVLEKRKQLQTEILKYKAEGKKAIIKYDKLIVLHQYKPNDYKQPSKKRNLHMISPNHNGKNNQPTGTPLFQHPTRLVTAGEKSDTGFSLVYNPPKKHDINTQKKKTTNNFFIGTYNLRTLASSTKLIELTNALKNIKYDVIGLSEVRKFGYGIDEYENFILCYNGQTKGRHGVGFIVKKYLKSCIKSFSGFSDRVALLDIEINNFTISIIQVYAPTEECEVSEIDDFYNTLHKAHQNCSKNVIVMGDFNARVGKTNPLDGNIFGKFGYGFRSSRGQQLIHYAQEYNLSIMNTFFKKNLSRKWTWKSPDQKTTNEIDYILSNFLKRIHYVQVLNNIMFSSDHRMIRSKIALTAVKKSRIKYKPPNYILTNQNHAELFLQKLKNNIEALKISNIYSSQTVYDILEKCILESLKMDKKVEKSKANTILTEETLNLIKQRHQLQILKPKNSEQRRNLSSIYKKTNKNIRKDYNMYRSKIIEKHLIKSRSCKRAYRELRTYASWISSLTENSTSTTSRDNILKIATKFYENLYDQKSICDHVGPQSFYTQKESTTIVWHEREISQEIKKLKPEKSPGPDGIPKEAIKLGTTILTPVITMLFNKITEEQRVPEQWTKSNIILLYKKGDPKNIKNYRPISLLPSLYKLFSSCILSRITAKIDENQPVEQAGFRKGYSTVDHIHVLESILEKYKEFQRPLYLAFVDYQKAFDSISHKSIWKALADNKIDQTYCNIIRNIYERSTSRVKLETSGPEIKIKRGVKQGDPLSPKLFIAVLENIFKNLHWKDFGIQIKDTHLSHLRFADDIVLFSESSAELEQMIQSLQLESEKVGLEMNLEKTKVMTNSTKTPIKIRNVCLDYVDSYIYLGKQVSFHLNNNFEEILRRINISWQKFWAHREILKGELPLSIKKAVMDSGILPCLTYGSQTWIYTKQIKEKIRICQAAMERSILSIRRINKTRNSIIRKRTKLIDFLHHSMKLKWKWAGHLARMHDSRWTKRAVMWEGPKGKRKRGRPSKRWVDDIQAIAGEEWHNRAKNRNLWSQMEEAFTL</sequence>
<proteinExistence type="predicted"/>
<dbReference type="InterPro" id="IPR005135">
    <property type="entry name" value="Endo/exonuclease/phosphatase"/>
</dbReference>
<dbReference type="SUPFAM" id="SSF56219">
    <property type="entry name" value="DNase I-like"/>
    <property type="match status" value="1"/>
</dbReference>
<dbReference type="CDD" id="cd09076">
    <property type="entry name" value="L1-EN"/>
    <property type="match status" value="1"/>
</dbReference>
<dbReference type="InterPro" id="IPR043502">
    <property type="entry name" value="DNA/RNA_pol_sf"/>
</dbReference>
<evidence type="ECO:0000313" key="3">
    <source>
        <dbReference type="EMBL" id="CAH2092435.1"/>
    </source>
</evidence>
<accession>A0AAU9U6K0</accession>
<dbReference type="SUPFAM" id="SSF56672">
    <property type="entry name" value="DNA/RNA polymerases"/>
    <property type="match status" value="1"/>
</dbReference>
<dbReference type="EMBL" id="CAKOGL010000011">
    <property type="protein sequence ID" value="CAH2092435.1"/>
    <property type="molecule type" value="Genomic_DNA"/>
</dbReference>
<dbReference type="InterPro" id="IPR000477">
    <property type="entry name" value="RT_dom"/>
</dbReference>
<dbReference type="GO" id="GO:0071897">
    <property type="term" value="P:DNA biosynthetic process"/>
    <property type="evidence" value="ECO:0007669"/>
    <property type="project" value="UniProtKB-ARBA"/>
</dbReference>
<dbReference type="PROSITE" id="PS50878">
    <property type="entry name" value="RT_POL"/>
    <property type="match status" value="1"/>
</dbReference>
<dbReference type="PANTHER" id="PTHR47027">
    <property type="entry name" value="REVERSE TRANSCRIPTASE DOMAIN-CONTAINING PROTEIN"/>
    <property type="match status" value="1"/>
</dbReference>
<feature type="coiled-coil region" evidence="1">
    <location>
        <begin position="1"/>
        <end position="68"/>
    </location>
</feature>
<organism evidence="3 4">
    <name type="scientific">Euphydryas editha</name>
    <name type="common">Edith's checkerspot</name>
    <dbReference type="NCBI Taxonomy" id="104508"/>
    <lineage>
        <taxon>Eukaryota</taxon>
        <taxon>Metazoa</taxon>
        <taxon>Ecdysozoa</taxon>
        <taxon>Arthropoda</taxon>
        <taxon>Hexapoda</taxon>
        <taxon>Insecta</taxon>
        <taxon>Pterygota</taxon>
        <taxon>Neoptera</taxon>
        <taxon>Endopterygota</taxon>
        <taxon>Lepidoptera</taxon>
        <taxon>Glossata</taxon>
        <taxon>Ditrysia</taxon>
        <taxon>Papilionoidea</taxon>
        <taxon>Nymphalidae</taxon>
        <taxon>Nymphalinae</taxon>
        <taxon>Euphydryas</taxon>
    </lineage>
</organism>
<dbReference type="CDD" id="cd01650">
    <property type="entry name" value="RT_nLTR_like"/>
    <property type="match status" value="1"/>
</dbReference>
<dbReference type="Gene3D" id="3.30.70.1820">
    <property type="entry name" value="L1 transposable element, RRM domain"/>
    <property type="match status" value="1"/>
</dbReference>
<reference evidence="3" key="1">
    <citation type="submission" date="2022-03" db="EMBL/GenBank/DDBJ databases">
        <authorList>
            <person name="Tunstrom K."/>
        </authorList>
    </citation>
    <scope>NUCLEOTIDE SEQUENCE</scope>
</reference>
<dbReference type="PANTHER" id="PTHR47027:SF20">
    <property type="entry name" value="REVERSE TRANSCRIPTASE-LIKE PROTEIN WITH RNA-DIRECTED DNA POLYMERASE DOMAIN"/>
    <property type="match status" value="1"/>
</dbReference>
<dbReference type="InterPro" id="IPR043128">
    <property type="entry name" value="Rev_trsase/Diguanyl_cyclase"/>
</dbReference>
<keyword evidence="1" id="KW-0175">Coiled coil</keyword>
<dbReference type="Pfam" id="PF00078">
    <property type="entry name" value="RVT_1"/>
    <property type="match status" value="1"/>
</dbReference>
<dbReference type="InterPro" id="IPR036691">
    <property type="entry name" value="Endo/exonu/phosph_ase_sf"/>
</dbReference>
<name>A0AAU9U6K0_EUPED</name>
<dbReference type="Gene3D" id="3.30.70.270">
    <property type="match status" value="1"/>
</dbReference>
<comment type="caution">
    <text evidence="3">The sequence shown here is derived from an EMBL/GenBank/DDBJ whole genome shotgun (WGS) entry which is preliminary data.</text>
</comment>
<dbReference type="Pfam" id="PF03372">
    <property type="entry name" value="Exo_endo_phos"/>
    <property type="match status" value="1"/>
</dbReference>
<keyword evidence="4" id="KW-1185">Reference proteome</keyword>
<dbReference type="Proteomes" id="UP001153954">
    <property type="component" value="Unassembled WGS sequence"/>
</dbReference>
<evidence type="ECO:0000313" key="4">
    <source>
        <dbReference type="Proteomes" id="UP001153954"/>
    </source>
</evidence>
<protein>
    <recommendedName>
        <fullName evidence="2">Reverse transcriptase domain-containing protein</fullName>
    </recommendedName>
</protein>
<evidence type="ECO:0000259" key="2">
    <source>
        <dbReference type="PROSITE" id="PS50878"/>
    </source>
</evidence>
<dbReference type="Gene3D" id="3.60.10.10">
    <property type="entry name" value="Endonuclease/exonuclease/phosphatase"/>
    <property type="match status" value="1"/>
</dbReference>
<dbReference type="GO" id="GO:0003824">
    <property type="term" value="F:catalytic activity"/>
    <property type="evidence" value="ECO:0007669"/>
    <property type="project" value="InterPro"/>
</dbReference>
<evidence type="ECO:0000256" key="1">
    <source>
        <dbReference type="SAM" id="Coils"/>
    </source>
</evidence>